<dbReference type="PANTHER" id="PTHR13939">
    <property type="entry name" value="NICOTINAMIDE-NUCLEOTIDE AMIDOHYDROLASE PNCC"/>
    <property type="match status" value="1"/>
</dbReference>
<reference evidence="2 3" key="1">
    <citation type="journal article" date="2019" name="Int. J. Syst. Evol. Microbiol.">
        <title>The Global Catalogue of Microorganisms (GCM) 10K type strain sequencing project: providing services to taxonomists for standard genome sequencing and annotation.</title>
        <authorList>
            <consortium name="The Broad Institute Genomics Platform"/>
            <consortium name="The Broad Institute Genome Sequencing Center for Infectious Disease"/>
            <person name="Wu L."/>
            <person name="Ma J."/>
        </authorList>
    </citation>
    <scope>NUCLEOTIDE SEQUENCE [LARGE SCALE GENOMIC DNA]</scope>
    <source>
        <strain evidence="2 3">NBRC 111368</strain>
    </source>
</reference>
<dbReference type="PANTHER" id="PTHR13939:SF0">
    <property type="entry name" value="NMN AMIDOHYDROLASE-LIKE PROTEIN YFAY"/>
    <property type="match status" value="1"/>
</dbReference>
<feature type="non-terminal residue" evidence="2">
    <location>
        <position position="81"/>
    </location>
</feature>
<proteinExistence type="predicted"/>
<gene>
    <name evidence="2" type="ORF">ACFQE1_14705</name>
</gene>
<keyword evidence="3" id="KW-1185">Reference proteome</keyword>
<protein>
    <submittedName>
        <fullName evidence="2">Molybdopterin-binding protein</fullName>
    </submittedName>
</protein>
<dbReference type="SUPFAM" id="SSF53218">
    <property type="entry name" value="Molybdenum cofactor biosynthesis proteins"/>
    <property type="match status" value="1"/>
</dbReference>
<evidence type="ECO:0000259" key="1">
    <source>
        <dbReference type="Pfam" id="PF00994"/>
    </source>
</evidence>
<evidence type="ECO:0000313" key="3">
    <source>
        <dbReference type="Proteomes" id="UP001596328"/>
    </source>
</evidence>
<evidence type="ECO:0000313" key="2">
    <source>
        <dbReference type="EMBL" id="MFC6725594.1"/>
    </source>
</evidence>
<feature type="domain" description="MoaB/Mog" evidence="1">
    <location>
        <begin position="4"/>
        <end position="81"/>
    </location>
</feature>
<dbReference type="AlphaFoldDB" id="A0ABD5S1N2"/>
<dbReference type="InterPro" id="IPR050101">
    <property type="entry name" value="CinA"/>
</dbReference>
<comment type="caution">
    <text evidence="2">The sequence shown here is derived from an EMBL/GenBank/DDBJ whole genome shotgun (WGS) entry which is preliminary data.</text>
</comment>
<accession>A0ABD5S1N2</accession>
<dbReference type="InterPro" id="IPR036425">
    <property type="entry name" value="MoaB/Mog-like_dom_sf"/>
</dbReference>
<dbReference type="Gene3D" id="3.40.980.10">
    <property type="entry name" value="MoaB/Mog-like domain"/>
    <property type="match status" value="1"/>
</dbReference>
<dbReference type="InterPro" id="IPR001453">
    <property type="entry name" value="MoaB/Mog_dom"/>
</dbReference>
<dbReference type="Proteomes" id="UP001596328">
    <property type="component" value="Unassembled WGS sequence"/>
</dbReference>
<dbReference type="EMBL" id="JBHSWU010000605">
    <property type="protein sequence ID" value="MFC6725594.1"/>
    <property type="molecule type" value="Genomic_DNA"/>
</dbReference>
<sequence length="81" mass="8756">MDVAVLTIGDELLAGDTENTNATWLARQLTGRGATVKRISVVPDDRTVIADRVREWRESFDDVIVTGGLGGTHDDVTMDAV</sequence>
<organism evidence="2 3">
    <name type="scientific">Halobium palmae</name>
    <dbReference type="NCBI Taxonomy" id="1776492"/>
    <lineage>
        <taxon>Archaea</taxon>
        <taxon>Methanobacteriati</taxon>
        <taxon>Methanobacteriota</taxon>
        <taxon>Stenosarchaea group</taxon>
        <taxon>Halobacteria</taxon>
        <taxon>Halobacteriales</taxon>
        <taxon>Haloferacaceae</taxon>
        <taxon>Halobium</taxon>
    </lineage>
</organism>
<name>A0ABD5S1N2_9EURY</name>
<dbReference type="Pfam" id="PF00994">
    <property type="entry name" value="MoCF_biosynth"/>
    <property type="match status" value="1"/>
</dbReference>